<sequence length="163" mass="18361">MYKKILVAVDDSELGEQVFQTALDLAQHYQARMMLIHVLSPTNESYPDPIFTTPLASGVYVGLHEEVMRAYAEQWENFEQKGLDMLRNLTQIATEKGVPTEFTQALGDAGRAICDLAKDWESDLIVLGRRGLKGLSEFFLGSVSNYVLHNAHCSVLTVQRRRD</sequence>
<dbReference type="SUPFAM" id="SSF52402">
    <property type="entry name" value="Adenine nucleotide alpha hydrolases-like"/>
    <property type="match status" value="1"/>
</dbReference>
<protein>
    <recommendedName>
        <fullName evidence="2">Universal stress protein</fullName>
    </recommendedName>
</protein>
<dbReference type="EMBL" id="CP032152">
    <property type="protein sequence ID" value="AXY68146.1"/>
    <property type="molecule type" value="Genomic_DNA"/>
</dbReference>
<evidence type="ECO:0000259" key="3">
    <source>
        <dbReference type="Pfam" id="PF00582"/>
    </source>
</evidence>
<dbReference type="InterPro" id="IPR006016">
    <property type="entry name" value="UspA"/>
</dbReference>
<dbReference type="PANTHER" id="PTHR46268:SF8">
    <property type="entry name" value="UNIVERSAL STRESS PROTEIN SLL1388"/>
    <property type="match status" value="1"/>
</dbReference>
<dbReference type="PANTHER" id="PTHR46268">
    <property type="entry name" value="STRESS RESPONSE PROTEIN NHAX"/>
    <property type="match status" value="1"/>
</dbReference>
<keyword evidence="5" id="KW-1185">Reference proteome</keyword>
<dbReference type="Gene3D" id="3.40.50.620">
    <property type="entry name" value="HUPs"/>
    <property type="match status" value="1"/>
</dbReference>
<reference evidence="5" key="1">
    <citation type="submission" date="2018-09" db="EMBL/GenBank/DDBJ databases">
        <title>Complete genome sequence of thermophilic cyanobacteria strain Thermosynechococcus elongatus PKUAC-SCTE542.</title>
        <authorList>
            <person name="Liang Y."/>
            <person name="Tang J."/>
            <person name="Daroch M."/>
        </authorList>
    </citation>
    <scope>NUCLEOTIDE SEQUENCE [LARGE SCALE GENOMIC DNA]</scope>
    <source>
        <strain evidence="5">E542</strain>
    </source>
</reference>
<accession>A0A3B7MLZ7</accession>
<gene>
    <name evidence="4" type="ORF">D3A95_08705</name>
</gene>
<comment type="subcellular location">
    <subcellularLocation>
        <location evidence="2">Cytoplasm</location>
    </subcellularLocation>
</comment>
<evidence type="ECO:0000256" key="1">
    <source>
        <dbReference type="ARBA" id="ARBA00008791"/>
    </source>
</evidence>
<dbReference type="PRINTS" id="PR01438">
    <property type="entry name" value="UNVRSLSTRESS"/>
</dbReference>
<organism evidence="4 5">
    <name type="scientific">Thermosynechococcus sichuanensis E542</name>
    <dbReference type="NCBI Taxonomy" id="2016101"/>
    <lineage>
        <taxon>Bacteria</taxon>
        <taxon>Bacillati</taxon>
        <taxon>Cyanobacteriota</taxon>
        <taxon>Cyanophyceae</taxon>
        <taxon>Acaryochloridales</taxon>
        <taxon>Thermosynechococcaceae</taxon>
        <taxon>Thermosynechococcus</taxon>
        <taxon>Thermosynechococcus sichuanensis</taxon>
    </lineage>
</organism>
<evidence type="ECO:0000256" key="2">
    <source>
        <dbReference type="PIRNR" id="PIRNR006276"/>
    </source>
</evidence>
<dbReference type="GO" id="GO:0005737">
    <property type="term" value="C:cytoplasm"/>
    <property type="evidence" value="ECO:0007669"/>
    <property type="project" value="UniProtKB-SubCell"/>
</dbReference>
<dbReference type="AlphaFoldDB" id="A0A3B7MLZ7"/>
<dbReference type="InterPro" id="IPR014729">
    <property type="entry name" value="Rossmann-like_a/b/a_fold"/>
</dbReference>
<evidence type="ECO:0000313" key="4">
    <source>
        <dbReference type="EMBL" id="AXY68146.1"/>
    </source>
</evidence>
<proteinExistence type="inferred from homology"/>
<comment type="similarity">
    <text evidence="1 2">Belongs to the universal stress protein A family.</text>
</comment>
<evidence type="ECO:0000313" key="5">
    <source>
        <dbReference type="Proteomes" id="UP000261812"/>
    </source>
</evidence>
<dbReference type="Pfam" id="PF00582">
    <property type="entry name" value="Usp"/>
    <property type="match status" value="1"/>
</dbReference>
<dbReference type="RefSeq" id="WP_181494652.1">
    <property type="nucleotide sequence ID" value="NZ_CP032152.1"/>
</dbReference>
<dbReference type="PIRSF" id="PIRSF006276">
    <property type="entry name" value="UspA"/>
    <property type="match status" value="1"/>
</dbReference>
<name>A0A3B7MLZ7_9CYAN</name>
<dbReference type="Proteomes" id="UP000261812">
    <property type="component" value="Chromosome"/>
</dbReference>
<feature type="domain" description="UspA" evidence="3">
    <location>
        <begin position="1"/>
        <end position="158"/>
    </location>
</feature>
<dbReference type="CDD" id="cd00293">
    <property type="entry name" value="USP-like"/>
    <property type="match status" value="1"/>
</dbReference>
<keyword evidence="2" id="KW-0963">Cytoplasm</keyword>
<dbReference type="KEGG" id="tsq:D3A95_08705"/>
<dbReference type="InterPro" id="IPR006015">
    <property type="entry name" value="Universal_stress_UspA"/>
</dbReference>